<feature type="region of interest" description="Disordered" evidence="10">
    <location>
        <begin position="88"/>
        <end position="116"/>
    </location>
</feature>
<name>A0A674P9C4_TAKRU</name>
<dbReference type="Proteomes" id="UP000005226">
    <property type="component" value="Chromosome 19"/>
</dbReference>
<feature type="domain" description="WW" evidence="11">
    <location>
        <begin position="43"/>
        <end position="77"/>
    </location>
</feature>
<evidence type="ECO:0000256" key="2">
    <source>
        <dbReference type="ARBA" id="ARBA00022603"/>
    </source>
</evidence>
<dbReference type="Pfam" id="PF00397">
    <property type="entry name" value="WW"/>
    <property type="match status" value="1"/>
</dbReference>
<dbReference type="GO" id="GO:0005634">
    <property type="term" value="C:nucleus"/>
    <property type="evidence" value="ECO:0007669"/>
    <property type="project" value="UniProtKB-SubCell"/>
</dbReference>
<dbReference type="CDD" id="cd00201">
    <property type="entry name" value="WW"/>
    <property type="match status" value="1"/>
</dbReference>
<comment type="similarity">
    <text evidence="5">Belongs to the CAPAM family.</text>
</comment>
<proteinExistence type="inferred from homology"/>
<dbReference type="InterPro" id="IPR029048">
    <property type="entry name" value="HSP70_C_sf"/>
</dbReference>
<gene>
    <name evidence="12" type="primary">pcif1</name>
</gene>
<dbReference type="PANTHER" id="PTHR21727">
    <property type="entry name" value="PHOSPHORYLATED CTD INTERACTING FACTOR 1"/>
    <property type="match status" value="1"/>
</dbReference>
<keyword evidence="3" id="KW-0808">Transferase</keyword>
<dbReference type="GO" id="GO:0016422">
    <property type="term" value="F:mRNA (2'-O-methyladenosine-N6-)-methyltransferase activity"/>
    <property type="evidence" value="ECO:0007669"/>
    <property type="project" value="UniProtKB-EC"/>
</dbReference>
<organism evidence="12 13">
    <name type="scientific">Takifugu rubripes</name>
    <name type="common">Japanese pufferfish</name>
    <name type="synonym">Fugu rubripes</name>
    <dbReference type="NCBI Taxonomy" id="31033"/>
    <lineage>
        <taxon>Eukaryota</taxon>
        <taxon>Metazoa</taxon>
        <taxon>Chordata</taxon>
        <taxon>Craniata</taxon>
        <taxon>Vertebrata</taxon>
        <taxon>Euteleostomi</taxon>
        <taxon>Actinopterygii</taxon>
        <taxon>Neopterygii</taxon>
        <taxon>Teleostei</taxon>
        <taxon>Neoteleostei</taxon>
        <taxon>Acanthomorphata</taxon>
        <taxon>Eupercaria</taxon>
        <taxon>Tetraodontiformes</taxon>
        <taxon>Tetradontoidea</taxon>
        <taxon>Tetraodontidae</taxon>
        <taxon>Takifugu</taxon>
    </lineage>
</organism>
<comment type="subcellular location">
    <subcellularLocation>
        <location evidence="1">Nucleus</location>
    </subcellularLocation>
</comment>
<evidence type="ECO:0000259" key="11">
    <source>
        <dbReference type="PROSITE" id="PS50020"/>
    </source>
</evidence>
<evidence type="ECO:0000256" key="9">
    <source>
        <dbReference type="ARBA" id="ARBA00077307"/>
    </source>
</evidence>
<dbReference type="EC" id="2.1.1.62" evidence="6"/>
<evidence type="ECO:0000256" key="8">
    <source>
        <dbReference type="ARBA" id="ARBA00076956"/>
    </source>
</evidence>
<dbReference type="InterPro" id="IPR022035">
    <property type="entry name" value="PCIF1_WW"/>
</dbReference>
<dbReference type="PROSITE" id="PS50020">
    <property type="entry name" value="WW_DOMAIN_2"/>
    <property type="match status" value="1"/>
</dbReference>
<keyword evidence="4" id="KW-0539">Nucleus</keyword>
<dbReference type="PANTHER" id="PTHR21727:SF0">
    <property type="entry name" value="MRNA (2'-O-METHYLADENOSINE-N(6)-)-METHYLTRANSFERASE"/>
    <property type="match status" value="1"/>
</dbReference>
<dbReference type="GeneTree" id="ENSGT00390000016206"/>
<reference evidence="12 13" key="1">
    <citation type="journal article" date="2011" name="Genome Biol. Evol.">
        <title>Integration of the genetic map and genome assembly of fugu facilitates insights into distinct features of genome evolution in teleosts and mammals.</title>
        <authorList>
            <person name="Kai W."/>
            <person name="Kikuchi K."/>
            <person name="Tohari S."/>
            <person name="Chew A.K."/>
            <person name="Tay A."/>
            <person name="Fujiwara A."/>
            <person name="Hosoya S."/>
            <person name="Suetake H."/>
            <person name="Naruse K."/>
            <person name="Brenner S."/>
            <person name="Suzuki Y."/>
            <person name="Venkatesh B."/>
        </authorList>
    </citation>
    <scope>NUCLEOTIDE SEQUENCE [LARGE SCALE GENOMIC DNA]</scope>
</reference>
<evidence type="ECO:0000256" key="6">
    <source>
        <dbReference type="ARBA" id="ARBA00066738"/>
    </source>
</evidence>
<sequence>MSNESQGPVKGEAALMQSPSVSASAQSLPLSPSTSKSPELPDELVQAGWSKCWSRRENRPYYFNRFTNQSLWEVPVLGQHDVISDPLGLNAAPAEGGDGHLGNNQRKRRGSEEQGPGYINLKRTKVRLFPHRLLSVMSMSASDLRSVSSQAIYWDLDIQTNVVIREQLPTNHLPPHPEIELQRAQLVTKLRQHYHELCLQREGIDPPRESFNRWLLERKVIDKGHDPLLPSDCDPVISPSMFREVMNDIPIRLSRIKYKEEARKLLFKYAEAAKKMIDSRNASPESRKVVKWNAEDTMSWLRRDHSASKEDYMDRLEHLRQQCGPHVAAVAKDSVEGICSKIYQLSAEYSRRLRQTHLSLLQEAPPEACASPPQSRLVSCYPVRLTLPSPPLPRVELHFENDMACLRFRGGDGQGQQRSLQYSCVDDPRFEKFLSRVWCLLKRYQVMFGSGANEGTGLQGALPVPVFEALNRQFGVTSECFASPLNCYFKQYASAFPDTDSYFGSRGPFLSFCPVSGSFEANPPFCEELMDAMVTHFEELLDRSSEPLSFIVFVPEWRDPVTPALSRMEGSRFLRHQLSVPAYEHEYRSGSQHICKRLMYYRAVHGTAVLFLQNEAGFSKWTPTPERVAELSAAYRPSSHPPSLVTNLSVTMETRLSTTRHPIFVPVHVSFLWFGSSVTSPLNFASSWS</sequence>
<dbReference type="Pfam" id="PF12237">
    <property type="entry name" value="PCIF1_WW"/>
    <property type="match status" value="1"/>
</dbReference>
<dbReference type="GO" id="GO:0032259">
    <property type="term" value="P:methylation"/>
    <property type="evidence" value="ECO:0007669"/>
    <property type="project" value="UniProtKB-KW"/>
</dbReference>
<evidence type="ECO:0000313" key="12">
    <source>
        <dbReference type="Ensembl" id="ENSTRUP00000082090.1"/>
    </source>
</evidence>
<dbReference type="FunFam" id="1.20.1270.10:FF:000020">
    <property type="entry name" value="Phosphorylated CTD-interacting factor 1"/>
    <property type="match status" value="1"/>
</dbReference>
<dbReference type="SMART" id="SM00456">
    <property type="entry name" value="WW"/>
    <property type="match status" value="1"/>
</dbReference>
<evidence type="ECO:0000256" key="3">
    <source>
        <dbReference type="ARBA" id="ARBA00022679"/>
    </source>
</evidence>
<dbReference type="GO" id="GO:0099122">
    <property type="term" value="F:RNA polymerase II C-terminal domain binding"/>
    <property type="evidence" value="ECO:0007669"/>
    <property type="project" value="InterPro"/>
</dbReference>
<dbReference type="SUPFAM" id="SSF51045">
    <property type="entry name" value="WW domain"/>
    <property type="match status" value="1"/>
</dbReference>
<evidence type="ECO:0000256" key="1">
    <source>
        <dbReference type="ARBA" id="ARBA00004123"/>
    </source>
</evidence>
<evidence type="ECO:0000256" key="10">
    <source>
        <dbReference type="SAM" id="MobiDB-lite"/>
    </source>
</evidence>
<feature type="region of interest" description="Disordered" evidence="10">
    <location>
        <begin position="1"/>
        <end position="41"/>
    </location>
</feature>
<reference evidence="12" key="2">
    <citation type="submission" date="2025-08" db="UniProtKB">
        <authorList>
            <consortium name="Ensembl"/>
        </authorList>
    </citation>
    <scope>IDENTIFICATION</scope>
</reference>
<dbReference type="InterPro" id="IPR039881">
    <property type="entry name" value="PCIF1-like"/>
</dbReference>
<evidence type="ECO:0000256" key="7">
    <source>
        <dbReference type="ARBA" id="ARBA00068890"/>
    </source>
</evidence>
<evidence type="ECO:0000256" key="5">
    <source>
        <dbReference type="ARBA" id="ARBA00061408"/>
    </source>
</evidence>
<dbReference type="InterPro" id="IPR036020">
    <property type="entry name" value="WW_dom_sf"/>
</dbReference>
<evidence type="ECO:0000256" key="4">
    <source>
        <dbReference type="ARBA" id="ARBA00023242"/>
    </source>
</evidence>
<dbReference type="AlphaFoldDB" id="A0A674P9C4"/>
<dbReference type="InterPro" id="IPR001202">
    <property type="entry name" value="WW_dom"/>
</dbReference>
<dbReference type="Gene3D" id="1.20.1270.10">
    <property type="match status" value="1"/>
</dbReference>
<accession>A0A674P9C4</accession>
<keyword evidence="2" id="KW-0489">Methyltransferase</keyword>
<evidence type="ECO:0000313" key="13">
    <source>
        <dbReference type="Proteomes" id="UP000005226"/>
    </source>
</evidence>
<reference evidence="12" key="3">
    <citation type="submission" date="2025-09" db="UniProtKB">
        <authorList>
            <consortium name="Ensembl"/>
        </authorList>
    </citation>
    <scope>IDENTIFICATION</scope>
</reference>
<dbReference type="FunFam" id="2.20.70.10:FF:000036">
    <property type="entry name" value="Phosphorylated CTD-interacting factor 1"/>
    <property type="match status" value="1"/>
</dbReference>
<keyword evidence="13" id="KW-1185">Reference proteome</keyword>
<dbReference type="Gene3D" id="2.20.70.10">
    <property type="match status" value="1"/>
</dbReference>
<protein>
    <recommendedName>
        <fullName evidence="7">mRNA (2'-O-methyladenosine-N(6)-)-methyltransferase</fullName>
        <ecNumber evidence="6">2.1.1.62</ecNumber>
    </recommendedName>
    <alternativeName>
        <fullName evidence="8">Cap-specific adenosine methyltransferase</fullName>
    </alternativeName>
    <alternativeName>
        <fullName evidence="9">Phosphorylated CTD-interacting factor 1</fullName>
    </alternativeName>
</protein>
<feature type="compositionally biased region" description="Low complexity" evidence="10">
    <location>
        <begin position="17"/>
        <end position="38"/>
    </location>
</feature>
<dbReference type="Ensembl" id="ENSTRUT00000067519.1">
    <property type="protein sequence ID" value="ENSTRUP00000082090.1"/>
    <property type="gene ID" value="ENSTRUG00000032944.1"/>
</dbReference>